<gene>
    <name evidence="2" type="ORF">NIES593_18060</name>
</gene>
<dbReference type="AlphaFoldDB" id="A0A1U7HAG4"/>
<dbReference type="Proteomes" id="UP000186868">
    <property type="component" value="Unassembled WGS sequence"/>
</dbReference>
<dbReference type="SUPFAM" id="SSF55874">
    <property type="entry name" value="ATPase domain of HSP90 chaperone/DNA topoisomerase II/histidine kinase"/>
    <property type="match status" value="1"/>
</dbReference>
<proteinExistence type="predicted"/>
<sequence>MELFSNKKQNSDEQLREQFRLRVKTHIEALTIVLQWFDRNTEPILPEKCRWQCKLALAEGFTNTVRYAHQHLPTTTPIDIELNIFGNYLEIRIWDWGSPFDIHAKLKALRQNPTDPLEKEGDRGLFFMQELTDDLQYLRASETRNCLVMKKKISG</sequence>
<dbReference type="Gene3D" id="3.30.565.10">
    <property type="entry name" value="Histidine kinase-like ATPase, C-terminal domain"/>
    <property type="match status" value="1"/>
</dbReference>
<dbReference type="Pfam" id="PF13581">
    <property type="entry name" value="HATPase_c_2"/>
    <property type="match status" value="1"/>
</dbReference>
<dbReference type="RefSeq" id="WP_073600910.1">
    <property type="nucleotide sequence ID" value="NZ_MRCB01000028.1"/>
</dbReference>
<reference evidence="2 3" key="1">
    <citation type="submission" date="2016-11" db="EMBL/GenBank/DDBJ databases">
        <title>Draft Genome Sequences of Nine Cyanobacterial Strains from Diverse Habitats.</title>
        <authorList>
            <person name="Zhu T."/>
            <person name="Hou S."/>
            <person name="Lu X."/>
            <person name="Hess W.R."/>
        </authorList>
    </citation>
    <scope>NUCLEOTIDE SEQUENCE [LARGE SCALE GENOMIC DNA]</scope>
    <source>
        <strain evidence="2 3">NIES-593</strain>
    </source>
</reference>
<feature type="domain" description="Histidine kinase/HSP90-like ATPase" evidence="1">
    <location>
        <begin position="29"/>
        <end position="151"/>
    </location>
</feature>
<protein>
    <submittedName>
        <fullName evidence="2">Anti-sigma regulatory factor</fullName>
    </submittedName>
</protein>
<evidence type="ECO:0000313" key="3">
    <source>
        <dbReference type="Proteomes" id="UP000186868"/>
    </source>
</evidence>
<keyword evidence="3" id="KW-1185">Reference proteome</keyword>
<evidence type="ECO:0000259" key="1">
    <source>
        <dbReference type="Pfam" id="PF13581"/>
    </source>
</evidence>
<evidence type="ECO:0000313" key="2">
    <source>
        <dbReference type="EMBL" id="OKH20587.1"/>
    </source>
</evidence>
<comment type="caution">
    <text evidence="2">The sequence shown here is derived from an EMBL/GenBank/DDBJ whole genome shotgun (WGS) entry which is preliminary data.</text>
</comment>
<accession>A0A1U7HAG4</accession>
<organism evidence="2 3">
    <name type="scientific">Hydrococcus rivularis NIES-593</name>
    <dbReference type="NCBI Taxonomy" id="1921803"/>
    <lineage>
        <taxon>Bacteria</taxon>
        <taxon>Bacillati</taxon>
        <taxon>Cyanobacteriota</taxon>
        <taxon>Cyanophyceae</taxon>
        <taxon>Pleurocapsales</taxon>
        <taxon>Hydrococcaceae</taxon>
        <taxon>Hydrococcus</taxon>
    </lineage>
</organism>
<dbReference type="EMBL" id="MRCB01000028">
    <property type="protein sequence ID" value="OKH20587.1"/>
    <property type="molecule type" value="Genomic_DNA"/>
</dbReference>
<dbReference type="OrthoDB" id="424943at2"/>
<name>A0A1U7HAG4_9CYAN</name>
<dbReference type="STRING" id="1921803.NIES593_18060"/>
<dbReference type="InterPro" id="IPR003594">
    <property type="entry name" value="HATPase_dom"/>
</dbReference>
<dbReference type="InterPro" id="IPR036890">
    <property type="entry name" value="HATPase_C_sf"/>
</dbReference>
<dbReference type="CDD" id="cd16936">
    <property type="entry name" value="HATPase_RsbW-like"/>
    <property type="match status" value="1"/>
</dbReference>